<dbReference type="SMART" id="SM00382">
    <property type="entry name" value="AAA"/>
    <property type="match status" value="1"/>
</dbReference>
<keyword evidence="9" id="KW-0963">Cytoplasm</keyword>
<dbReference type="EMBL" id="JASWER010000001">
    <property type="protein sequence ID" value="MDL5375844.1"/>
    <property type="molecule type" value="Genomic_DNA"/>
</dbReference>
<feature type="domain" description="SRP54-type proteins GTP-binding" evidence="10">
    <location>
        <begin position="270"/>
        <end position="283"/>
    </location>
</feature>
<dbReference type="Pfam" id="PF02978">
    <property type="entry name" value="SRP_SPB"/>
    <property type="match status" value="1"/>
</dbReference>
<comment type="similarity">
    <text evidence="1 9">Belongs to the GTP-binding SRP family. SRP54 subfamily.</text>
</comment>
<comment type="subcellular location">
    <subcellularLocation>
        <location evidence="9">Cytoplasm</location>
    </subcellularLocation>
    <text evidence="9">The SRP-RNC complex is targeted to the cytoplasmic membrane.</text>
</comment>
<name>A0ABT7MKA3_9BACL</name>
<dbReference type="Pfam" id="PF02881">
    <property type="entry name" value="SRP54_N"/>
    <property type="match status" value="1"/>
</dbReference>
<dbReference type="Pfam" id="PF00448">
    <property type="entry name" value="SRP54"/>
    <property type="match status" value="1"/>
</dbReference>
<keyword evidence="12" id="KW-1185">Reference proteome</keyword>
<dbReference type="NCBIfam" id="TIGR00959">
    <property type="entry name" value="ffh"/>
    <property type="match status" value="1"/>
</dbReference>
<evidence type="ECO:0000256" key="7">
    <source>
        <dbReference type="ARBA" id="ARBA00023274"/>
    </source>
</evidence>
<evidence type="ECO:0000256" key="4">
    <source>
        <dbReference type="ARBA" id="ARBA00022884"/>
    </source>
</evidence>
<evidence type="ECO:0000256" key="1">
    <source>
        <dbReference type="ARBA" id="ARBA00005450"/>
    </source>
</evidence>
<keyword evidence="4 9" id="KW-0694">RNA-binding</keyword>
<keyword evidence="2 9" id="KW-0547">Nucleotide-binding</keyword>
<dbReference type="SMART" id="SM00962">
    <property type="entry name" value="SRP54"/>
    <property type="match status" value="1"/>
</dbReference>
<dbReference type="PANTHER" id="PTHR11564">
    <property type="entry name" value="SIGNAL RECOGNITION PARTICLE 54K PROTEIN SRP54"/>
    <property type="match status" value="1"/>
</dbReference>
<comment type="function">
    <text evidence="9">Involved in targeting and insertion of nascent membrane proteins into the cytoplasmic membrane. Binds to the hydrophobic signal sequence of the ribosome-nascent chain (RNC) as it emerges from the ribosomes. The SRP-RNC complex is then targeted to the cytoplasmic membrane where it interacts with the SRP receptor FtsY.</text>
</comment>
<evidence type="ECO:0000256" key="2">
    <source>
        <dbReference type="ARBA" id="ARBA00022741"/>
    </source>
</evidence>
<accession>A0ABT7MKA3</accession>
<evidence type="ECO:0000256" key="9">
    <source>
        <dbReference type="HAMAP-Rule" id="MF_00306"/>
    </source>
</evidence>
<dbReference type="PROSITE" id="PS00300">
    <property type="entry name" value="SRP54"/>
    <property type="match status" value="1"/>
</dbReference>
<feature type="binding site" evidence="9">
    <location>
        <begin position="249"/>
        <end position="252"/>
    </location>
    <ligand>
        <name>GTP</name>
        <dbReference type="ChEBI" id="CHEBI:37565"/>
    </ligand>
</feature>
<keyword evidence="6 9" id="KW-0733">Signal recognition particle</keyword>
<evidence type="ECO:0000256" key="5">
    <source>
        <dbReference type="ARBA" id="ARBA00023134"/>
    </source>
</evidence>
<evidence type="ECO:0000256" key="3">
    <source>
        <dbReference type="ARBA" id="ARBA00022801"/>
    </source>
</evidence>
<dbReference type="Gene3D" id="1.20.120.140">
    <property type="entry name" value="Signal recognition particle SRP54, nucleotide-binding domain"/>
    <property type="match status" value="1"/>
</dbReference>
<evidence type="ECO:0000259" key="10">
    <source>
        <dbReference type="PROSITE" id="PS00300"/>
    </source>
</evidence>
<dbReference type="InterPro" id="IPR036891">
    <property type="entry name" value="Signal_recog_part_SRP54_M_sf"/>
</dbReference>
<dbReference type="SMART" id="SM00963">
    <property type="entry name" value="SRP54_N"/>
    <property type="match status" value="1"/>
</dbReference>
<protein>
    <recommendedName>
        <fullName evidence="9">Signal recognition particle protein</fullName>
        <ecNumber evidence="9">3.6.5.4</ecNumber>
    </recommendedName>
    <alternativeName>
        <fullName evidence="9">Fifty-four homolog</fullName>
    </alternativeName>
</protein>
<dbReference type="InterPro" id="IPR004125">
    <property type="entry name" value="Signal_recog_particle_SRP54_M"/>
</dbReference>
<dbReference type="RefSeq" id="WP_021067097.1">
    <property type="nucleotide sequence ID" value="NZ_CP183077.1"/>
</dbReference>
<proteinExistence type="inferred from homology"/>
<dbReference type="InterPro" id="IPR003593">
    <property type="entry name" value="AAA+_ATPase"/>
</dbReference>
<dbReference type="InterPro" id="IPR022941">
    <property type="entry name" value="SRP54"/>
</dbReference>
<comment type="catalytic activity">
    <reaction evidence="8 9">
        <text>GTP + H2O = GDP + phosphate + H(+)</text>
        <dbReference type="Rhea" id="RHEA:19669"/>
        <dbReference type="ChEBI" id="CHEBI:15377"/>
        <dbReference type="ChEBI" id="CHEBI:15378"/>
        <dbReference type="ChEBI" id="CHEBI:37565"/>
        <dbReference type="ChEBI" id="CHEBI:43474"/>
        <dbReference type="ChEBI" id="CHEBI:58189"/>
        <dbReference type="EC" id="3.6.5.4"/>
    </reaction>
</comment>
<dbReference type="Gene3D" id="3.40.50.300">
    <property type="entry name" value="P-loop containing nucleotide triphosphate hydrolases"/>
    <property type="match status" value="1"/>
</dbReference>
<evidence type="ECO:0000256" key="8">
    <source>
        <dbReference type="ARBA" id="ARBA00048027"/>
    </source>
</evidence>
<dbReference type="InterPro" id="IPR000897">
    <property type="entry name" value="SRP54_GTPase_dom"/>
</dbReference>
<dbReference type="InterPro" id="IPR027417">
    <property type="entry name" value="P-loop_NTPase"/>
</dbReference>
<keyword evidence="7 9" id="KW-0687">Ribonucleoprotein</keyword>
<dbReference type="CDD" id="cd18539">
    <property type="entry name" value="SRP_G"/>
    <property type="match status" value="1"/>
</dbReference>
<gene>
    <name evidence="9 11" type="primary">ffh</name>
    <name evidence="11" type="ORF">QR695_02350</name>
</gene>
<reference evidence="11 12" key="1">
    <citation type="submission" date="2023-06" db="EMBL/GenBank/DDBJ databases">
        <title>Influencing factors and mechanism of Cr(VI) reduction by facultative anaerobic Exiguobacterium sp. PY14.</title>
        <authorList>
            <person name="Zou L."/>
        </authorList>
    </citation>
    <scope>NUCLEOTIDE SEQUENCE [LARGE SCALE GENOMIC DNA]</scope>
    <source>
        <strain evidence="11 12">PY14</strain>
    </source>
</reference>
<keyword evidence="3 9" id="KW-0378">Hydrolase</keyword>
<dbReference type="SUPFAM" id="SSF47446">
    <property type="entry name" value="Signal peptide-binding domain"/>
    <property type="match status" value="1"/>
</dbReference>
<dbReference type="Gene3D" id="1.10.260.30">
    <property type="entry name" value="Signal recognition particle, SRP54 subunit, M-domain"/>
    <property type="match status" value="1"/>
</dbReference>
<dbReference type="SUPFAM" id="SSF52540">
    <property type="entry name" value="P-loop containing nucleoside triphosphate hydrolases"/>
    <property type="match status" value="1"/>
</dbReference>
<organism evidence="11 12">
    <name type="scientific">Exiguobacterium mexicanum</name>
    <dbReference type="NCBI Taxonomy" id="340146"/>
    <lineage>
        <taxon>Bacteria</taxon>
        <taxon>Bacillati</taxon>
        <taxon>Bacillota</taxon>
        <taxon>Bacilli</taxon>
        <taxon>Bacillales</taxon>
        <taxon>Bacillales Family XII. Incertae Sedis</taxon>
        <taxon>Exiguobacterium</taxon>
    </lineage>
</organism>
<dbReference type="InterPro" id="IPR013822">
    <property type="entry name" value="Signal_recog_particl_SRP54_hlx"/>
</dbReference>
<dbReference type="InterPro" id="IPR042101">
    <property type="entry name" value="SRP54_N_sf"/>
</dbReference>
<keyword evidence="5 9" id="KW-0342">GTP-binding</keyword>
<comment type="domain">
    <text evidence="9">Composed of three domains: the N-terminal N domain, which is responsible for interactions with the ribosome, the central G domain, which binds GTP, and the C-terminal M domain, which binds the RNA and the signal sequence of the RNC.</text>
</comment>
<dbReference type="Proteomes" id="UP001230807">
    <property type="component" value="Unassembled WGS sequence"/>
</dbReference>
<dbReference type="PANTHER" id="PTHR11564:SF5">
    <property type="entry name" value="SIGNAL RECOGNITION PARTICLE SUBUNIT SRP54"/>
    <property type="match status" value="1"/>
</dbReference>
<comment type="subunit">
    <text evidence="9">Part of the signal recognition particle protein translocation system, which is composed of SRP and FtsY.</text>
</comment>
<sequence length="446" mass="49119">MAFEGLSERLQSTLAKMRGKGKISEADVKEMMREVRLALLEADVNFKVVKQFVNDVKERAIGQDVMKSLTPGQQVVKIVHEELTTLMGSDVVPITFNPKPPTVVMMVGLQGAGKTTTTGKLANLIRKKHNRSPLLVAADIYRPAAIKQLETLGKQLDLPVFSLGDQVKPEEIVTKALEYAKTNHHDFVLIDTAGRLHIDETLMGELENVKTIAKPNEIFLVVDAMTGQDAVNVADSFNEKLGITGVVLTKLDGDTRGGAALSIKAVTGAPIKFVGLGEKLDALEPFHPERMASRILGMGDVLTLIEKAESQMDQDAAKELESKIRDASFTFDDFIEQLGQVKNMGPIDELLSMLPGAGKMKGLKNVQIDEKQLDHVEAIIRSMTKHERSNPEVLNASRRKRIAKGSGRSIQEVNRLIKQFDDMKKLMKQMSGQMKGKKKGLGLPFF</sequence>
<feature type="binding site" evidence="9">
    <location>
        <begin position="108"/>
        <end position="115"/>
    </location>
    <ligand>
        <name>GTP</name>
        <dbReference type="ChEBI" id="CHEBI:37565"/>
    </ligand>
</feature>
<evidence type="ECO:0000313" key="12">
    <source>
        <dbReference type="Proteomes" id="UP001230807"/>
    </source>
</evidence>
<comment type="caution">
    <text evidence="11">The sequence shown here is derived from an EMBL/GenBank/DDBJ whole genome shotgun (WGS) entry which is preliminary data.</text>
</comment>
<dbReference type="HAMAP" id="MF_00306">
    <property type="entry name" value="SRP54"/>
    <property type="match status" value="1"/>
</dbReference>
<evidence type="ECO:0000313" key="11">
    <source>
        <dbReference type="EMBL" id="MDL5375844.1"/>
    </source>
</evidence>
<dbReference type="InterPro" id="IPR004780">
    <property type="entry name" value="SRP"/>
</dbReference>
<dbReference type="EC" id="3.6.5.4" evidence="9"/>
<evidence type="ECO:0000256" key="6">
    <source>
        <dbReference type="ARBA" id="ARBA00023135"/>
    </source>
</evidence>
<feature type="binding site" evidence="9">
    <location>
        <begin position="191"/>
        <end position="195"/>
    </location>
    <ligand>
        <name>GTP</name>
        <dbReference type="ChEBI" id="CHEBI:37565"/>
    </ligand>
</feature>